<evidence type="ECO:0000256" key="1">
    <source>
        <dbReference type="ARBA" id="ARBA00022729"/>
    </source>
</evidence>
<dbReference type="PRINTS" id="PR00722">
    <property type="entry name" value="CHYMOTRYPSIN"/>
</dbReference>
<dbReference type="InterPro" id="IPR018114">
    <property type="entry name" value="TRYPSIN_HIS"/>
</dbReference>
<feature type="chain" id="PRO_5011790029" evidence="2">
    <location>
        <begin position="22"/>
        <end position="274"/>
    </location>
</feature>
<evidence type="ECO:0000256" key="2">
    <source>
        <dbReference type="SAM" id="SignalP"/>
    </source>
</evidence>
<feature type="domain" description="Peptidase S1" evidence="3">
    <location>
        <begin position="17"/>
        <end position="245"/>
    </location>
</feature>
<keyword evidence="5" id="KW-1185">Reference proteome</keyword>
<dbReference type="AlphaFoldDB" id="A0A1I1PR34"/>
<dbReference type="InterPro" id="IPR043504">
    <property type="entry name" value="Peptidase_S1_PA_chymotrypsin"/>
</dbReference>
<dbReference type="STRING" id="441112.SAMN04488094_1166"/>
<organism evidence="4 5">
    <name type="scientific">Tropicimonas isoalkanivorans</name>
    <dbReference type="NCBI Taxonomy" id="441112"/>
    <lineage>
        <taxon>Bacteria</taxon>
        <taxon>Pseudomonadati</taxon>
        <taxon>Pseudomonadota</taxon>
        <taxon>Alphaproteobacteria</taxon>
        <taxon>Rhodobacterales</taxon>
        <taxon>Roseobacteraceae</taxon>
        <taxon>Tropicimonas</taxon>
    </lineage>
</organism>
<sequence length="274" mass="29359">MRYLLFLLSMAAVIASIEGSAEEVASDATPLTELSTADATRGWEAVGRIDMGRGSFCTGALITPQLVLTAAHCLYNSDTGEQISVEGIQFRAGWRNGRAEAYRGVRRAVAHPDYDYAAPRQISRVAHDLALLELDRPIRSGRISPFETSYDLTTGSEVGIVSYAEHRSEAPSLQEICHVLERFGGVVMVSCSVDFGSSGAPVFQVRDGVARIVSVVSSKAEARGEPVALAGELQPSLDQLREALDHAPDTILNRGSGGRLGGNSNRLSAKFVRP</sequence>
<protein>
    <submittedName>
        <fullName evidence="4">V8-like Glu-specific endopeptidase</fullName>
    </submittedName>
</protein>
<dbReference type="EMBL" id="FOLG01000016">
    <property type="protein sequence ID" value="SFD12311.1"/>
    <property type="molecule type" value="Genomic_DNA"/>
</dbReference>
<dbReference type="SUPFAM" id="SSF50494">
    <property type="entry name" value="Trypsin-like serine proteases"/>
    <property type="match status" value="1"/>
</dbReference>
<dbReference type="Proteomes" id="UP000198728">
    <property type="component" value="Unassembled WGS sequence"/>
</dbReference>
<dbReference type="Pfam" id="PF00089">
    <property type="entry name" value="Trypsin"/>
    <property type="match status" value="1"/>
</dbReference>
<dbReference type="PROSITE" id="PS50240">
    <property type="entry name" value="TRYPSIN_DOM"/>
    <property type="match status" value="1"/>
</dbReference>
<dbReference type="InterPro" id="IPR001314">
    <property type="entry name" value="Peptidase_S1A"/>
</dbReference>
<evidence type="ECO:0000313" key="4">
    <source>
        <dbReference type="EMBL" id="SFD12311.1"/>
    </source>
</evidence>
<dbReference type="InterPro" id="IPR009003">
    <property type="entry name" value="Peptidase_S1_PA"/>
</dbReference>
<feature type="signal peptide" evidence="2">
    <location>
        <begin position="1"/>
        <end position="21"/>
    </location>
</feature>
<dbReference type="GO" id="GO:0006508">
    <property type="term" value="P:proteolysis"/>
    <property type="evidence" value="ECO:0007669"/>
    <property type="project" value="InterPro"/>
</dbReference>
<dbReference type="InterPro" id="IPR001254">
    <property type="entry name" value="Trypsin_dom"/>
</dbReference>
<evidence type="ECO:0000313" key="5">
    <source>
        <dbReference type="Proteomes" id="UP000198728"/>
    </source>
</evidence>
<dbReference type="GO" id="GO:0004252">
    <property type="term" value="F:serine-type endopeptidase activity"/>
    <property type="evidence" value="ECO:0007669"/>
    <property type="project" value="InterPro"/>
</dbReference>
<dbReference type="InterPro" id="IPR050966">
    <property type="entry name" value="Glutamyl_endopeptidase"/>
</dbReference>
<dbReference type="PANTHER" id="PTHR15462">
    <property type="entry name" value="SERINE PROTEASE"/>
    <property type="match status" value="1"/>
</dbReference>
<gene>
    <name evidence="4" type="ORF">SAMN04488094_1166</name>
</gene>
<proteinExistence type="predicted"/>
<keyword evidence="1 2" id="KW-0732">Signal</keyword>
<name>A0A1I1PR34_9RHOB</name>
<dbReference type="PROSITE" id="PS00134">
    <property type="entry name" value="TRYPSIN_HIS"/>
    <property type="match status" value="1"/>
</dbReference>
<dbReference type="Gene3D" id="2.40.10.10">
    <property type="entry name" value="Trypsin-like serine proteases"/>
    <property type="match status" value="2"/>
</dbReference>
<dbReference type="PANTHER" id="PTHR15462:SF8">
    <property type="entry name" value="SERINE PROTEASE"/>
    <property type="match status" value="1"/>
</dbReference>
<accession>A0A1I1PR34</accession>
<reference evidence="4 5" key="1">
    <citation type="submission" date="2016-10" db="EMBL/GenBank/DDBJ databases">
        <authorList>
            <person name="de Groot N.N."/>
        </authorList>
    </citation>
    <scope>NUCLEOTIDE SEQUENCE [LARGE SCALE GENOMIC DNA]</scope>
    <source>
        <strain evidence="4 5">DSM 19548</strain>
    </source>
</reference>
<evidence type="ECO:0000259" key="3">
    <source>
        <dbReference type="PROSITE" id="PS50240"/>
    </source>
</evidence>
<dbReference type="SMART" id="SM00020">
    <property type="entry name" value="Tryp_SPc"/>
    <property type="match status" value="1"/>
</dbReference>